<sequence length="97" mass="11270">MHRTQPSRTDSSRNLWFRLFVLTNPDQTLLVIVFFHSGRFFYLIAKSKAYGAICRRSAYKVPTIVVSVNYRLAPKHHYPAQCDDGFDVLTFLNDNKS</sequence>
<accession>A0ACC0IRL8</accession>
<organism evidence="1 2">
    <name type="scientific">Camellia lanceoleosa</name>
    <dbReference type="NCBI Taxonomy" id="1840588"/>
    <lineage>
        <taxon>Eukaryota</taxon>
        <taxon>Viridiplantae</taxon>
        <taxon>Streptophyta</taxon>
        <taxon>Embryophyta</taxon>
        <taxon>Tracheophyta</taxon>
        <taxon>Spermatophyta</taxon>
        <taxon>Magnoliopsida</taxon>
        <taxon>eudicotyledons</taxon>
        <taxon>Gunneridae</taxon>
        <taxon>Pentapetalae</taxon>
        <taxon>asterids</taxon>
        <taxon>Ericales</taxon>
        <taxon>Theaceae</taxon>
        <taxon>Camellia</taxon>
    </lineage>
</organism>
<dbReference type="EMBL" id="CM045760">
    <property type="protein sequence ID" value="KAI8028338.1"/>
    <property type="molecule type" value="Genomic_DNA"/>
</dbReference>
<protein>
    <submittedName>
        <fullName evidence="1">Carboxylesterase 18</fullName>
    </submittedName>
</protein>
<name>A0ACC0IRL8_9ERIC</name>
<comment type="caution">
    <text evidence="1">The sequence shown here is derived from an EMBL/GenBank/DDBJ whole genome shotgun (WGS) entry which is preliminary data.</text>
</comment>
<proteinExistence type="predicted"/>
<dbReference type="Proteomes" id="UP001060215">
    <property type="component" value="Chromosome 3"/>
</dbReference>
<keyword evidence="2" id="KW-1185">Reference proteome</keyword>
<gene>
    <name evidence="1" type="ORF">LOK49_LG02G01957</name>
</gene>
<evidence type="ECO:0000313" key="1">
    <source>
        <dbReference type="EMBL" id="KAI8028338.1"/>
    </source>
</evidence>
<reference evidence="1 2" key="1">
    <citation type="journal article" date="2022" name="Plant J.">
        <title>Chromosome-level genome of Camellia lanceoleosa provides a valuable resource for understanding genome evolution and self-incompatibility.</title>
        <authorList>
            <person name="Gong W."/>
            <person name="Xiao S."/>
            <person name="Wang L."/>
            <person name="Liao Z."/>
            <person name="Chang Y."/>
            <person name="Mo W."/>
            <person name="Hu G."/>
            <person name="Li W."/>
            <person name="Zhao G."/>
            <person name="Zhu H."/>
            <person name="Hu X."/>
            <person name="Ji K."/>
            <person name="Xiang X."/>
            <person name="Song Q."/>
            <person name="Yuan D."/>
            <person name="Jin S."/>
            <person name="Zhang L."/>
        </authorList>
    </citation>
    <scope>NUCLEOTIDE SEQUENCE [LARGE SCALE GENOMIC DNA]</scope>
    <source>
        <strain evidence="1">SQ_2022a</strain>
    </source>
</reference>
<evidence type="ECO:0000313" key="2">
    <source>
        <dbReference type="Proteomes" id="UP001060215"/>
    </source>
</evidence>